<dbReference type="Proteomes" id="UP000298234">
    <property type="component" value="Unassembled WGS sequence"/>
</dbReference>
<proteinExistence type="predicted"/>
<protein>
    <submittedName>
        <fullName evidence="1">Uncharacterized protein</fullName>
    </submittedName>
</protein>
<dbReference type="EMBL" id="SNSQ01000074">
    <property type="protein sequence ID" value="TEU34448.1"/>
    <property type="molecule type" value="Genomic_DNA"/>
</dbReference>
<dbReference type="RefSeq" id="WP_134257671.1">
    <property type="nucleotide sequence ID" value="NZ_SNSH01000083.1"/>
</dbReference>
<organism evidence="1 2">
    <name type="scientific">Burkholderia cepacia</name>
    <name type="common">Pseudomonas cepacia</name>
    <dbReference type="NCBI Taxonomy" id="292"/>
    <lineage>
        <taxon>Bacteria</taxon>
        <taxon>Pseudomonadati</taxon>
        <taxon>Pseudomonadota</taxon>
        <taxon>Betaproteobacteria</taxon>
        <taxon>Burkholderiales</taxon>
        <taxon>Burkholderiaceae</taxon>
        <taxon>Burkholderia</taxon>
        <taxon>Burkholderia cepacia complex</taxon>
    </lineage>
</organism>
<comment type="caution">
    <text evidence="1">The sequence shown here is derived from an EMBL/GenBank/DDBJ whole genome shotgun (WGS) entry which is preliminary data.</text>
</comment>
<accession>A0AAX2RD50</accession>
<gene>
    <name evidence="1" type="ORF">E3D37_39230</name>
</gene>
<evidence type="ECO:0000313" key="1">
    <source>
        <dbReference type="EMBL" id="TEU34448.1"/>
    </source>
</evidence>
<sequence>MQQQNIGDIRAASVPIIPLHFFPYPVTVVSMTTGSGNRMEATGLLFETGEVVIEYPFKDSSGKILMDRSDLKLLDIKAIVLPNGEVMDRDDWAITESPPTFDRRLMASFSMLAEAQFAYGEGEGESLFEQAVQAQANAQRLSGLPYAYLLSQIGAERARIDWRDKSSEQMQVIPNDRRFLAVWTGIFRDPGSRTVGGGFFTLSGGYDREELASIDALAVGQTWQSDTYGQHHTVTRVADAD</sequence>
<name>A0AAX2RD50_BURCE</name>
<reference evidence="1 2" key="1">
    <citation type="submission" date="2019-03" db="EMBL/GenBank/DDBJ databases">
        <title>Burkholderia cepacia outbreak.</title>
        <authorList>
            <person name="Farzana R."/>
            <person name="Walsh T.R."/>
        </authorList>
    </citation>
    <scope>NUCLEOTIDE SEQUENCE [LARGE SCALE GENOMIC DNA]</scope>
    <source>
        <strain evidence="2">d13</strain>
    </source>
</reference>
<dbReference type="AlphaFoldDB" id="A0AAX2RD50"/>
<evidence type="ECO:0000313" key="2">
    <source>
        <dbReference type="Proteomes" id="UP000298234"/>
    </source>
</evidence>